<dbReference type="GO" id="GO:0006355">
    <property type="term" value="P:regulation of DNA-templated transcription"/>
    <property type="evidence" value="ECO:0007669"/>
    <property type="project" value="InterPro"/>
</dbReference>
<dbReference type="SUPFAM" id="SSF52540">
    <property type="entry name" value="P-loop containing nucleoside triphosphate hydrolases"/>
    <property type="match status" value="1"/>
</dbReference>
<evidence type="ECO:0000313" key="6">
    <source>
        <dbReference type="Proteomes" id="UP000581206"/>
    </source>
</evidence>
<dbReference type="InterPro" id="IPR027417">
    <property type="entry name" value="P-loop_NTPase"/>
</dbReference>
<reference evidence="5 6" key="1">
    <citation type="submission" date="2020-04" db="EMBL/GenBank/DDBJ databases">
        <title>MicrobeNet Type strains.</title>
        <authorList>
            <person name="Nicholson A.C."/>
        </authorList>
    </citation>
    <scope>NUCLEOTIDE SEQUENCE [LARGE SCALE GENOMIC DNA]</scope>
    <source>
        <strain evidence="5 6">ATCC BAA-788</strain>
    </source>
</reference>
<organism evidence="5 6">
    <name type="scientific">Cellulomonas denverensis</name>
    <dbReference type="NCBI Taxonomy" id="264297"/>
    <lineage>
        <taxon>Bacteria</taxon>
        <taxon>Bacillati</taxon>
        <taxon>Actinomycetota</taxon>
        <taxon>Actinomycetes</taxon>
        <taxon>Micrococcales</taxon>
        <taxon>Cellulomonadaceae</taxon>
        <taxon>Cellulomonas</taxon>
    </lineage>
</organism>
<keyword evidence="3" id="KW-0804">Transcription</keyword>
<dbReference type="InterPro" id="IPR016032">
    <property type="entry name" value="Sig_transdc_resp-reg_C-effctor"/>
</dbReference>
<evidence type="ECO:0000256" key="2">
    <source>
        <dbReference type="ARBA" id="ARBA00023125"/>
    </source>
</evidence>
<keyword evidence="6" id="KW-1185">Reference proteome</keyword>
<evidence type="ECO:0000256" key="1">
    <source>
        <dbReference type="ARBA" id="ARBA00023015"/>
    </source>
</evidence>
<gene>
    <name evidence="5" type="ORF">HGA03_05560</name>
</gene>
<keyword evidence="2" id="KW-0238">DNA-binding</keyword>
<dbReference type="RefSeq" id="WP_168629235.1">
    <property type="nucleotide sequence ID" value="NZ_BONL01000015.1"/>
</dbReference>
<feature type="domain" description="HTH luxR-type" evidence="4">
    <location>
        <begin position="783"/>
        <end position="846"/>
    </location>
</feature>
<dbReference type="GO" id="GO:0003677">
    <property type="term" value="F:DNA binding"/>
    <property type="evidence" value="ECO:0007669"/>
    <property type="project" value="UniProtKB-KW"/>
</dbReference>
<protein>
    <recommendedName>
        <fullName evidence="4">HTH luxR-type domain-containing protein</fullName>
    </recommendedName>
</protein>
<evidence type="ECO:0000313" key="5">
    <source>
        <dbReference type="EMBL" id="NKY22131.1"/>
    </source>
</evidence>
<dbReference type="Proteomes" id="UP000581206">
    <property type="component" value="Unassembled WGS sequence"/>
</dbReference>
<dbReference type="Gene3D" id="1.10.10.10">
    <property type="entry name" value="Winged helix-like DNA-binding domain superfamily/Winged helix DNA-binding domain"/>
    <property type="match status" value="1"/>
</dbReference>
<dbReference type="InterPro" id="IPR000792">
    <property type="entry name" value="Tscrpt_reg_LuxR_C"/>
</dbReference>
<dbReference type="CDD" id="cd06170">
    <property type="entry name" value="LuxR_C_like"/>
    <property type="match status" value="1"/>
</dbReference>
<dbReference type="AlphaFoldDB" id="A0A7X6KTQ6"/>
<dbReference type="EMBL" id="JAAXOX010000002">
    <property type="protein sequence ID" value="NKY22131.1"/>
    <property type="molecule type" value="Genomic_DNA"/>
</dbReference>
<dbReference type="PROSITE" id="PS50043">
    <property type="entry name" value="HTH_LUXR_2"/>
    <property type="match status" value="1"/>
</dbReference>
<evidence type="ECO:0000259" key="4">
    <source>
        <dbReference type="PROSITE" id="PS50043"/>
    </source>
</evidence>
<dbReference type="PANTHER" id="PTHR44688:SF16">
    <property type="entry name" value="DNA-BINDING TRANSCRIPTIONAL ACTIVATOR DEVR_DOSR"/>
    <property type="match status" value="1"/>
</dbReference>
<proteinExistence type="predicted"/>
<sequence length="846" mass="91559">MSAVPERGTNGQTVHFDQTVRAVLDWLSLGRDVVVRGDSGSGLTTTLCEVVGVLSRRRPEVLMIRAAGSAPFSALRTHPSAPTLRSGPPTESTFVTWLVGELSSEQPFLFLDDVDRMDEGTIAVVAQVMRRTATRVVMSSATDLSATSNTRLGAVVAERAPAEVPTRALGFVAMSQLAGHLLGGPTDVALVSTISARSAGNPKVASALIDAARFSGAFARVQGVWAQVKPVDDIPLDAVAHAMTALLPEEEVRALEVLSWSGPIPLAQAADVHPMAVWESLAARRRIVLAPAVDGTPTVAVSPPALGQALRARITRFRRQEIADAVPAREEVDALSVWSNLEQPGQMLTDMSVLDTDEFWQRSTELDGVVGNQSASDEAMARARWQLDPSLSHANEYLGRLLRRSKPVQVRAVLSGTEFGADDSPADLALFLLMRELWQCWSGEGQVSIEPGANATAIAAEARSTRIRVLDAIASGATADELTGRRGPTVGHPGIDGWIAVYRAATLLDAGRLTEAMSVCEDARPIHRRARNYLDGIHGEILIARNELEAAARWERSMLDRAYERLDACGIRVHACVLAEAMLYLGQPRTAWLVASAALRLGPVGPIELTFQSRMLSLGALLRAREGDVTLARRLLAELDGPLCRQRPALHSYRAVAESEVTLATNGTTDPDALWAAGEDLAREGLDYAALHHWCAMAGPLTEQQVTRLGEVIDRTPIPLLAPVVQLHEAVVQDDRELAEQALALIRPDVSFPVVATARRSITELDMRSARVRSRETFGETRDYVSTRALTTREREVAAMARSGATNREIAEELALSLRTVENHMSHILAKLDFTSRADLLRLPKL</sequence>
<dbReference type="SMART" id="SM00421">
    <property type="entry name" value="HTH_LUXR"/>
    <property type="match status" value="1"/>
</dbReference>
<comment type="caution">
    <text evidence="5">The sequence shown here is derived from an EMBL/GenBank/DDBJ whole genome shotgun (WGS) entry which is preliminary data.</text>
</comment>
<dbReference type="PROSITE" id="PS00622">
    <property type="entry name" value="HTH_LUXR_1"/>
    <property type="match status" value="1"/>
</dbReference>
<evidence type="ECO:0000256" key="3">
    <source>
        <dbReference type="ARBA" id="ARBA00023163"/>
    </source>
</evidence>
<dbReference type="Pfam" id="PF00196">
    <property type="entry name" value="GerE"/>
    <property type="match status" value="1"/>
</dbReference>
<dbReference type="PRINTS" id="PR00038">
    <property type="entry name" value="HTHLUXR"/>
</dbReference>
<dbReference type="InterPro" id="IPR036388">
    <property type="entry name" value="WH-like_DNA-bd_sf"/>
</dbReference>
<dbReference type="PANTHER" id="PTHR44688">
    <property type="entry name" value="DNA-BINDING TRANSCRIPTIONAL ACTIVATOR DEVR_DOSR"/>
    <property type="match status" value="1"/>
</dbReference>
<name>A0A7X6KTQ6_9CELL</name>
<dbReference type="SUPFAM" id="SSF46894">
    <property type="entry name" value="C-terminal effector domain of the bipartite response regulators"/>
    <property type="match status" value="1"/>
</dbReference>
<accession>A0A7X6KTQ6</accession>
<keyword evidence="1" id="KW-0805">Transcription regulation</keyword>